<dbReference type="InterPro" id="IPR008758">
    <property type="entry name" value="Peptidase_S28"/>
</dbReference>
<evidence type="ECO:0000256" key="4">
    <source>
        <dbReference type="ARBA" id="ARBA00022801"/>
    </source>
</evidence>
<name>A0AAD4MWM0_9BILA</name>
<dbReference type="GO" id="GO:0008239">
    <property type="term" value="F:dipeptidyl-peptidase activity"/>
    <property type="evidence" value="ECO:0007669"/>
    <property type="project" value="TreeGrafter"/>
</dbReference>
<dbReference type="Gene3D" id="3.40.50.1820">
    <property type="entry name" value="alpha/beta hydrolase"/>
    <property type="match status" value="1"/>
</dbReference>
<dbReference type="GO" id="GO:0070008">
    <property type="term" value="F:serine-type exopeptidase activity"/>
    <property type="evidence" value="ECO:0007669"/>
    <property type="project" value="InterPro"/>
</dbReference>
<keyword evidence="7" id="KW-0121">Carboxypeptidase</keyword>
<evidence type="ECO:0000256" key="5">
    <source>
        <dbReference type="ARBA" id="ARBA00023180"/>
    </source>
</evidence>
<sequence>MNNNIPRILLATNFVTIFATVLSENGLNNTISSNILYSSSPSPITGVDTDNLAGEVEFDIDHDDEVPDSDKFHSFDPMHSNSIPIALNSIGRRSKNFPEKLRERLRQRNLPINSNSTLSGYIVQYVDHFNKMDIRKWKQYFFYNLNYSKPESGLNFLHIGGEGPISKAIVLEDSWMMMAWAKQYGAAAYSLEHRFYGQSLPTGLDHSVSQLKYLSSRQALADIARFIKAVNRQRRIKDAKWIVFGGSYAGNLAAWLRQKHPNLVYGALSSSAPVRAVTDFPDYYLSISNLLQKSNLNSCLGDINEFFAKAKELLRSPQGRKSLGICPTRWEENTDMYHFFDDRLSEIAVQVQGNCSDRNELSGICSVYAGFAENNSTTFGGQGICVDSSYKLYVHSMRDPKPFWLRSWYWQMCTEFGFFQTVGGNGAFGNISLPLEYLANSCADIFGSAYNKSRVELAVARTNRIYGGADQYNGTNVIFTHGSEDPWHALAVHPSSNGSYMSIYIEGTSHCRDLYPPTPADPASLRWARHVIDMELGKWIADPNSSVIN</sequence>
<evidence type="ECO:0000256" key="2">
    <source>
        <dbReference type="ARBA" id="ARBA00022670"/>
    </source>
</evidence>
<evidence type="ECO:0000256" key="1">
    <source>
        <dbReference type="ARBA" id="ARBA00011079"/>
    </source>
</evidence>
<dbReference type="InterPro" id="IPR042269">
    <property type="entry name" value="Ser_carbopepase_S28_SKS"/>
</dbReference>
<keyword evidence="4" id="KW-0378">Hydrolase</keyword>
<dbReference type="GO" id="GO:0006508">
    <property type="term" value="P:proteolysis"/>
    <property type="evidence" value="ECO:0007669"/>
    <property type="project" value="UniProtKB-KW"/>
</dbReference>
<keyword evidence="3 6" id="KW-0732">Signal</keyword>
<dbReference type="EMBL" id="JAKKPZ010000049">
    <property type="protein sequence ID" value="KAI1706274.1"/>
    <property type="molecule type" value="Genomic_DNA"/>
</dbReference>
<keyword evidence="2" id="KW-0645">Protease</keyword>
<feature type="signal peptide" evidence="6">
    <location>
        <begin position="1"/>
        <end position="23"/>
    </location>
</feature>
<protein>
    <submittedName>
        <fullName evidence="7">Serine carboxypeptidase s28 domain-containing protein</fullName>
    </submittedName>
</protein>
<dbReference type="Pfam" id="PF05577">
    <property type="entry name" value="Peptidase_S28"/>
    <property type="match status" value="1"/>
</dbReference>
<dbReference type="GO" id="GO:0004180">
    <property type="term" value="F:carboxypeptidase activity"/>
    <property type="evidence" value="ECO:0007669"/>
    <property type="project" value="UniProtKB-KW"/>
</dbReference>
<dbReference type="Proteomes" id="UP001201812">
    <property type="component" value="Unassembled WGS sequence"/>
</dbReference>
<organism evidence="7 8">
    <name type="scientific">Ditylenchus destructor</name>
    <dbReference type="NCBI Taxonomy" id="166010"/>
    <lineage>
        <taxon>Eukaryota</taxon>
        <taxon>Metazoa</taxon>
        <taxon>Ecdysozoa</taxon>
        <taxon>Nematoda</taxon>
        <taxon>Chromadorea</taxon>
        <taxon>Rhabditida</taxon>
        <taxon>Tylenchina</taxon>
        <taxon>Tylenchomorpha</taxon>
        <taxon>Sphaerularioidea</taxon>
        <taxon>Anguinidae</taxon>
        <taxon>Anguininae</taxon>
        <taxon>Ditylenchus</taxon>
    </lineage>
</organism>
<comment type="similarity">
    <text evidence="1">Belongs to the peptidase S28 family.</text>
</comment>
<dbReference type="InterPro" id="IPR029058">
    <property type="entry name" value="AB_hydrolase_fold"/>
</dbReference>
<dbReference type="AlphaFoldDB" id="A0AAD4MWM0"/>
<dbReference type="SUPFAM" id="SSF53474">
    <property type="entry name" value="alpha/beta-Hydrolases"/>
    <property type="match status" value="1"/>
</dbReference>
<evidence type="ECO:0000313" key="7">
    <source>
        <dbReference type="EMBL" id="KAI1706274.1"/>
    </source>
</evidence>
<keyword evidence="8" id="KW-1185">Reference proteome</keyword>
<dbReference type="PANTHER" id="PTHR11010">
    <property type="entry name" value="PROTEASE S28 PRO-X CARBOXYPEPTIDASE-RELATED"/>
    <property type="match status" value="1"/>
</dbReference>
<dbReference type="PANTHER" id="PTHR11010:SF117">
    <property type="entry name" value="SERINE PROTEASE 16"/>
    <property type="match status" value="1"/>
</dbReference>
<keyword evidence="5" id="KW-0325">Glycoprotein</keyword>
<evidence type="ECO:0000313" key="8">
    <source>
        <dbReference type="Proteomes" id="UP001201812"/>
    </source>
</evidence>
<accession>A0AAD4MWM0</accession>
<gene>
    <name evidence="7" type="ORF">DdX_13115</name>
</gene>
<dbReference type="Gene3D" id="1.20.120.980">
    <property type="entry name" value="Serine carboxypeptidase S28, SKS domain"/>
    <property type="match status" value="1"/>
</dbReference>
<reference evidence="7" key="1">
    <citation type="submission" date="2022-01" db="EMBL/GenBank/DDBJ databases">
        <title>Genome Sequence Resource for Two Populations of Ditylenchus destructor, the Migratory Endoparasitic Phytonematode.</title>
        <authorList>
            <person name="Zhang H."/>
            <person name="Lin R."/>
            <person name="Xie B."/>
        </authorList>
    </citation>
    <scope>NUCLEOTIDE SEQUENCE</scope>
    <source>
        <strain evidence="7">BazhouSP</strain>
    </source>
</reference>
<comment type="caution">
    <text evidence="7">The sequence shown here is derived from an EMBL/GenBank/DDBJ whole genome shotgun (WGS) entry which is preliminary data.</text>
</comment>
<feature type="chain" id="PRO_5042146688" evidence="6">
    <location>
        <begin position="24"/>
        <end position="549"/>
    </location>
</feature>
<proteinExistence type="inferred from homology"/>
<evidence type="ECO:0000256" key="6">
    <source>
        <dbReference type="SAM" id="SignalP"/>
    </source>
</evidence>
<evidence type="ECO:0000256" key="3">
    <source>
        <dbReference type="ARBA" id="ARBA00022729"/>
    </source>
</evidence>